<protein>
    <submittedName>
        <fullName evidence="8">Helicase POLQ-like</fullName>
    </submittedName>
</protein>
<dbReference type="RefSeq" id="XP_022254040.1">
    <property type="nucleotide sequence ID" value="XM_022398332.1"/>
</dbReference>
<dbReference type="InterPro" id="IPR046931">
    <property type="entry name" value="HTH_61"/>
</dbReference>
<keyword evidence="7" id="KW-1185">Reference proteome</keyword>
<dbReference type="SUPFAM" id="SSF158702">
    <property type="entry name" value="Sec63 N-terminal domain-like"/>
    <property type="match status" value="1"/>
</dbReference>
<dbReference type="InterPro" id="IPR011545">
    <property type="entry name" value="DEAD/DEAH_box_helicase_dom"/>
</dbReference>
<dbReference type="Pfam" id="PF20470">
    <property type="entry name" value="HTH_61"/>
    <property type="match status" value="1"/>
</dbReference>
<keyword evidence="3" id="KW-0347">Helicase</keyword>
<dbReference type="InterPro" id="IPR050474">
    <property type="entry name" value="Hel308_SKI2-like"/>
</dbReference>
<dbReference type="CDD" id="cd18026">
    <property type="entry name" value="DEXHc_POLQ-like"/>
    <property type="match status" value="1"/>
</dbReference>
<organism evidence="7 8">
    <name type="scientific">Limulus polyphemus</name>
    <name type="common">Atlantic horseshoe crab</name>
    <dbReference type="NCBI Taxonomy" id="6850"/>
    <lineage>
        <taxon>Eukaryota</taxon>
        <taxon>Metazoa</taxon>
        <taxon>Ecdysozoa</taxon>
        <taxon>Arthropoda</taxon>
        <taxon>Chelicerata</taxon>
        <taxon>Merostomata</taxon>
        <taxon>Xiphosura</taxon>
        <taxon>Limulidae</taxon>
        <taxon>Limulus</taxon>
    </lineage>
</organism>
<dbReference type="InterPro" id="IPR014001">
    <property type="entry name" value="Helicase_ATP-bd"/>
</dbReference>
<evidence type="ECO:0000313" key="8">
    <source>
        <dbReference type="RefSeq" id="XP_022254040.1"/>
    </source>
</evidence>
<evidence type="ECO:0000256" key="2">
    <source>
        <dbReference type="ARBA" id="ARBA00022801"/>
    </source>
</evidence>
<dbReference type="InterPro" id="IPR048960">
    <property type="entry name" value="POLQ-like_helical"/>
</dbReference>
<dbReference type="Gene3D" id="1.10.3380.20">
    <property type="match status" value="1"/>
</dbReference>
<keyword evidence="4" id="KW-0067">ATP-binding</keyword>
<dbReference type="Gene3D" id="1.10.10.10">
    <property type="entry name" value="Winged helix-like DNA-binding domain superfamily/Winged helix DNA-binding domain"/>
    <property type="match status" value="1"/>
</dbReference>
<dbReference type="PROSITE" id="PS51192">
    <property type="entry name" value="HELICASE_ATP_BIND_1"/>
    <property type="match status" value="1"/>
</dbReference>
<feature type="domain" description="Helicase ATP-binding" evidence="6">
    <location>
        <begin position="326"/>
        <end position="499"/>
    </location>
</feature>
<evidence type="ECO:0000256" key="4">
    <source>
        <dbReference type="ARBA" id="ARBA00022840"/>
    </source>
</evidence>
<accession>A0ABM1TDT4</accession>
<reference evidence="8" key="1">
    <citation type="submission" date="2025-08" db="UniProtKB">
        <authorList>
            <consortium name="RefSeq"/>
        </authorList>
    </citation>
    <scope>IDENTIFICATION</scope>
    <source>
        <tissue evidence="8">Muscle</tissue>
    </source>
</reference>
<proteinExistence type="predicted"/>
<keyword evidence="2" id="KW-0378">Hydrolase</keyword>
<evidence type="ECO:0000313" key="7">
    <source>
        <dbReference type="Proteomes" id="UP000694941"/>
    </source>
</evidence>
<dbReference type="InterPro" id="IPR036388">
    <property type="entry name" value="WH-like_DNA-bd_sf"/>
</dbReference>
<dbReference type="GeneID" id="106469776"/>
<evidence type="ECO:0000256" key="3">
    <source>
        <dbReference type="ARBA" id="ARBA00022806"/>
    </source>
</evidence>
<name>A0ABM1TDT4_LIMPO</name>
<dbReference type="PANTHER" id="PTHR47961">
    <property type="entry name" value="DNA POLYMERASE THETA, PUTATIVE (AFU_ORTHOLOGUE AFUA_1G05260)-RELATED"/>
    <property type="match status" value="1"/>
</dbReference>
<keyword evidence="1" id="KW-0547">Nucleotide-binding</keyword>
<dbReference type="InterPro" id="IPR036390">
    <property type="entry name" value="WH_DNA-bd_sf"/>
</dbReference>
<evidence type="ECO:0000256" key="1">
    <source>
        <dbReference type="ARBA" id="ARBA00022741"/>
    </source>
</evidence>
<dbReference type="Gene3D" id="1.10.150.20">
    <property type="entry name" value="5' to 3' exonuclease, C-terminal subdomain"/>
    <property type="match status" value="1"/>
</dbReference>
<comment type="catalytic activity">
    <reaction evidence="5">
        <text>ATP + H2O = ADP + phosphate + H(+)</text>
        <dbReference type="Rhea" id="RHEA:13065"/>
        <dbReference type="ChEBI" id="CHEBI:15377"/>
        <dbReference type="ChEBI" id="CHEBI:15378"/>
        <dbReference type="ChEBI" id="CHEBI:30616"/>
        <dbReference type="ChEBI" id="CHEBI:43474"/>
        <dbReference type="ChEBI" id="CHEBI:456216"/>
        <dbReference type="EC" id="5.6.2.4"/>
    </reaction>
</comment>
<dbReference type="Gene3D" id="3.40.50.300">
    <property type="entry name" value="P-loop containing nucleotide triphosphate hydrolases"/>
    <property type="match status" value="2"/>
</dbReference>
<sequence>MSKIRHNWSRNTSNFEHFNGIQKLDSLYVIPSNLTSTPLRNGHNKCQNMNKNESVLKKPKRELQKLQNDSFGLSNDSWFETIQEDLDQIEKAYFCGQDNEEDIKNSIEFTNNMSPKSESKDICTEELVLKRKLPSARKHKQNRHLSYNGGNCVMHESHKKCKLNCASFGLDNLDKTDHTILDFTLNRTEKSENISTSVRHDNEIKQEAIREIDSVNIEDVNMVQLNMNNYESDKVFKNSERQDGMVLRMKNAFKLNAKTPNSRKISVQDAVRDARIALALEEAENNENNKSEHETFYGLPRNFMSLLEKHRGIIKLYDWQKECLSLPAVKKRKNLIYSLPTSGGKTLVAEILLFREMICHNRNGIFILPYVSIVQEKVRALSNFAVDLDFVIEEYAASKGQYPPRKRRKRRSVFVATIEKAHSLVNSLIENKRIEEIGLVVVDELHMVGEGGNRGAILEMTLAKLKYVTENTQIVGMSATLGNMSDLQQFLNADIYCGDFRPVELREFVKVGRKIWEVNPRAKSITETLKLSRFFNFKCTPEMRRQDPEGLVGLVLEVVPSNSCLIFCPTKKHCENIALLLAKLLPKTLKSHKTEEKKALYKAFISEGGESTCPVLSRSLPYGIAYHHSGLTMDERKLIEEAYTMGTLCCLACTSTLAAGVNLPAKRYFNGDELLPVGDDVLPVYNVDIELLPVVDNVDMELLPVDNVDMELLPVDNVDIELLPVDNVDIELLTVDNVDIELLTVDNVDIELLQVQELLNSSEEVCQSSLNCDGGKGLQMLVLSLVGLEVTKTLNEVQHFFDHTLYSVQNKDMGGSAEDLEHSVDTLVESNLIKKKRDPEKGVDVLEVTHLGSATFKGGIDLQLAGQLYKDLYLARKSIALSSHLHLLYLVTPWDFLDVIRVEPDVYFTVYMALHPDEQDIAEHIGVSESYIVRLASGRTVKDVNQQVAHRFYLALILYQLWQQNPVWKVSNTFRQHRGTVQNLLTSAASFGVNVYHFCQEFQEFWGLQDLLPNFVKQLSFCVAVELIPLLELPAVKQGRARQLYAAGFKTLTDIAITTAEELTQKVDHLSKRVANQIIAGAKMLLVEKAEILQEEAEDMIAGLNSQKAKL</sequence>
<dbReference type="SUPFAM" id="SSF52540">
    <property type="entry name" value="P-loop containing nucleoside triphosphate hydrolases"/>
    <property type="match status" value="2"/>
</dbReference>
<dbReference type="SUPFAM" id="SSF46785">
    <property type="entry name" value="Winged helix' DNA-binding domain"/>
    <property type="match status" value="1"/>
</dbReference>
<gene>
    <name evidence="8" type="primary">LOC106469776</name>
</gene>
<dbReference type="PANTHER" id="PTHR47961:SF12">
    <property type="entry name" value="HELICASE POLQ-LIKE"/>
    <property type="match status" value="1"/>
</dbReference>
<dbReference type="Pfam" id="PF00270">
    <property type="entry name" value="DEAD"/>
    <property type="match status" value="1"/>
</dbReference>
<dbReference type="Proteomes" id="UP000694941">
    <property type="component" value="Unplaced"/>
</dbReference>
<dbReference type="InterPro" id="IPR027417">
    <property type="entry name" value="P-loop_NTPase"/>
</dbReference>
<dbReference type="Pfam" id="PF21099">
    <property type="entry name" value="POLQ_helical"/>
    <property type="match status" value="1"/>
</dbReference>
<evidence type="ECO:0000256" key="5">
    <source>
        <dbReference type="ARBA" id="ARBA00048988"/>
    </source>
</evidence>
<dbReference type="SMART" id="SM00487">
    <property type="entry name" value="DEXDc"/>
    <property type="match status" value="1"/>
</dbReference>
<evidence type="ECO:0000259" key="6">
    <source>
        <dbReference type="PROSITE" id="PS51192"/>
    </source>
</evidence>